<sequence>MPWGQSQPRPSARAGRLSSLSSEPWLCPTTDASPAAPAVPSALCGVVFCQLNKDFSAVLGEALAAPRCEDEIGTQCVGMPAPNPAWLWDAAAPGDPRQDISAGFVPLQQCSTPSSNMWKVIFFSLPNLFTLGKDPFLAFLWSSGG</sequence>
<evidence type="ECO:0000313" key="1">
    <source>
        <dbReference type="Ensembl" id="ENSCUSP00005017374.1"/>
    </source>
</evidence>
<proteinExistence type="predicted"/>
<name>A0A8C3ULI2_CATUS</name>
<reference evidence="1" key="3">
    <citation type="submission" date="2025-09" db="UniProtKB">
        <authorList>
            <consortium name="Ensembl"/>
        </authorList>
    </citation>
    <scope>IDENTIFICATION</scope>
</reference>
<organism evidence="1 2">
    <name type="scientific">Catharus ustulatus</name>
    <name type="common">Russet-backed thrush</name>
    <name type="synonym">Hylocichla ustulatus</name>
    <dbReference type="NCBI Taxonomy" id="91951"/>
    <lineage>
        <taxon>Eukaryota</taxon>
        <taxon>Metazoa</taxon>
        <taxon>Chordata</taxon>
        <taxon>Craniata</taxon>
        <taxon>Vertebrata</taxon>
        <taxon>Euteleostomi</taxon>
        <taxon>Archelosauria</taxon>
        <taxon>Archosauria</taxon>
        <taxon>Dinosauria</taxon>
        <taxon>Saurischia</taxon>
        <taxon>Theropoda</taxon>
        <taxon>Coelurosauria</taxon>
        <taxon>Aves</taxon>
        <taxon>Neognathae</taxon>
        <taxon>Neoaves</taxon>
        <taxon>Telluraves</taxon>
        <taxon>Australaves</taxon>
        <taxon>Passeriformes</taxon>
        <taxon>Turdidae</taxon>
        <taxon>Catharus</taxon>
    </lineage>
</organism>
<dbReference type="Ensembl" id="ENSCUST00005018037.1">
    <property type="protein sequence ID" value="ENSCUSP00005017374.1"/>
    <property type="gene ID" value="ENSCUSG00005011154.1"/>
</dbReference>
<reference evidence="1" key="1">
    <citation type="submission" date="2020-10" db="EMBL/GenBank/DDBJ databases">
        <title>Catharus ustulatus (Swainson's thrush) genome, bCatUst1, primary haplotype v2.</title>
        <authorList>
            <person name="Delmore K."/>
            <person name="Vafadar M."/>
            <person name="Formenti G."/>
            <person name="Chow W."/>
            <person name="Pelan S."/>
            <person name="Howe K."/>
            <person name="Rhie A."/>
            <person name="Mountcastle J."/>
            <person name="Haase B."/>
            <person name="Fedrigo O."/>
            <person name="Jarvis E.D."/>
        </authorList>
    </citation>
    <scope>NUCLEOTIDE SEQUENCE [LARGE SCALE GENOMIC DNA]</scope>
</reference>
<reference evidence="1" key="2">
    <citation type="submission" date="2025-08" db="UniProtKB">
        <authorList>
            <consortium name="Ensembl"/>
        </authorList>
    </citation>
    <scope>IDENTIFICATION</scope>
</reference>
<dbReference type="Proteomes" id="UP000694563">
    <property type="component" value="Chromosome 18"/>
</dbReference>
<dbReference type="AlphaFoldDB" id="A0A8C3ULI2"/>
<accession>A0A8C3ULI2</accession>
<evidence type="ECO:0000313" key="2">
    <source>
        <dbReference type="Proteomes" id="UP000694563"/>
    </source>
</evidence>
<keyword evidence="2" id="KW-1185">Reference proteome</keyword>
<protein>
    <submittedName>
        <fullName evidence="1">Uncharacterized protein</fullName>
    </submittedName>
</protein>